<feature type="coiled-coil region" evidence="6">
    <location>
        <begin position="110"/>
        <end position="248"/>
    </location>
</feature>
<evidence type="ECO:0000256" key="3">
    <source>
        <dbReference type="ARBA" id="ARBA00022490"/>
    </source>
</evidence>
<evidence type="ECO:0000259" key="8">
    <source>
        <dbReference type="Pfam" id="PF05010"/>
    </source>
</evidence>
<dbReference type="GO" id="GO:0005856">
    <property type="term" value="C:cytoskeleton"/>
    <property type="evidence" value="ECO:0007669"/>
    <property type="project" value="UniProtKB-SubCell"/>
</dbReference>
<proteinExistence type="inferred from homology"/>
<accession>A0AAE9E6Y8</accession>
<dbReference type="InterPro" id="IPR036708">
    <property type="entry name" value="BipD-like_sf"/>
</dbReference>
<evidence type="ECO:0000256" key="6">
    <source>
        <dbReference type="SAM" id="Coils"/>
    </source>
</evidence>
<dbReference type="Pfam" id="PF05010">
    <property type="entry name" value="TACC_C"/>
    <property type="match status" value="1"/>
</dbReference>
<dbReference type="InterPro" id="IPR007707">
    <property type="entry name" value="TACC_C"/>
</dbReference>
<evidence type="ECO:0000256" key="1">
    <source>
        <dbReference type="ARBA" id="ARBA00004245"/>
    </source>
</evidence>
<evidence type="ECO:0000313" key="10">
    <source>
        <dbReference type="Proteomes" id="UP000829354"/>
    </source>
</evidence>
<evidence type="ECO:0000256" key="4">
    <source>
        <dbReference type="ARBA" id="ARBA00023054"/>
    </source>
</evidence>
<reference evidence="9 10" key="1">
    <citation type="submission" date="2022-04" db="EMBL/GenBank/DDBJ databases">
        <title>Chromosome-level reference genomes for two strains of Caenorhabditis briggsae: an improved platform for comparative genomics.</title>
        <authorList>
            <person name="Stevens L."/>
            <person name="Andersen E."/>
        </authorList>
    </citation>
    <scope>NUCLEOTIDE SEQUENCE [LARGE SCALE GENOMIC DNA]</scope>
    <source>
        <strain evidence="9">VX34</strain>
        <tissue evidence="9">Whole-organism</tissue>
    </source>
</reference>
<comment type="subcellular location">
    <subcellularLocation>
        <location evidence="1">Cytoplasm</location>
        <location evidence="1">Cytoskeleton</location>
    </subcellularLocation>
</comment>
<comment type="similarity">
    <text evidence="2">Belongs to the TACC family.</text>
</comment>
<keyword evidence="5" id="KW-0206">Cytoskeleton</keyword>
<feature type="region of interest" description="Disordered" evidence="7">
    <location>
        <begin position="27"/>
        <end position="47"/>
    </location>
</feature>
<dbReference type="AlphaFoldDB" id="A0AAE9E6Y8"/>
<evidence type="ECO:0000313" key="9">
    <source>
        <dbReference type="EMBL" id="UMM16778.1"/>
    </source>
</evidence>
<gene>
    <name evidence="9" type="ORF">L5515_013643</name>
</gene>
<organism evidence="9 10">
    <name type="scientific">Caenorhabditis briggsae</name>
    <dbReference type="NCBI Taxonomy" id="6238"/>
    <lineage>
        <taxon>Eukaryota</taxon>
        <taxon>Metazoa</taxon>
        <taxon>Ecdysozoa</taxon>
        <taxon>Nematoda</taxon>
        <taxon>Chromadorea</taxon>
        <taxon>Rhabditida</taxon>
        <taxon>Rhabditina</taxon>
        <taxon>Rhabditomorpha</taxon>
        <taxon>Rhabditoidea</taxon>
        <taxon>Rhabditidae</taxon>
        <taxon>Peloderinae</taxon>
        <taxon>Caenorhabditis</taxon>
    </lineage>
</organism>
<evidence type="ECO:0000256" key="7">
    <source>
        <dbReference type="SAM" id="MobiDB-lite"/>
    </source>
</evidence>
<name>A0AAE9E6Y8_CAEBR</name>
<dbReference type="Gene3D" id="1.20.1710.10">
    <property type="entry name" value="IpaD-like"/>
    <property type="match status" value="1"/>
</dbReference>
<keyword evidence="3" id="KW-0963">Cytoplasm</keyword>
<evidence type="ECO:0000256" key="5">
    <source>
        <dbReference type="ARBA" id="ARBA00023212"/>
    </source>
</evidence>
<keyword evidence="10" id="KW-1185">Reference proteome</keyword>
<protein>
    <recommendedName>
        <fullName evidence="8">Transforming acidic coiled-coil-containing protein C-terminal domain-containing protein</fullName>
    </recommendedName>
</protein>
<dbReference type="EMBL" id="CP092621">
    <property type="protein sequence ID" value="UMM16778.1"/>
    <property type="molecule type" value="Genomic_DNA"/>
</dbReference>
<keyword evidence="4 6" id="KW-0175">Coiled coil</keyword>
<dbReference type="Proteomes" id="UP000829354">
    <property type="component" value="Chromosome II"/>
</dbReference>
<feature type="domain" description="Transforming acidic coiled-coil-containing protein C-terminal" evidence="8">
    <location>
        <begin position="111"/>
        <end position="246"/>
    </location>
</feature>
<sequence>MNSTFTREDENDATVDIKEEMEVFSDAPQTIERPSRSAASQETREPETLLGYTRAEIIVLKHTSKLLTEQVGRLLYSNEFEVRRCANGEVISQGRCQTPVNGAVNGTTGASNEELQKALKDRDLARAEAEKLHANYATLFASYNQVREVANDIRNEYEDARDKLKMAVAEVDEWQNKFLAVKDNANAELERASIEYDELVSNHENNMKGLRLRVKRHDIEIASKDEEIRVLKKRVEELSSICDQLIEDVDLSDQMSQVSMDA</sequence>
<evidence type="ECO:0000256" key="2">
    <source>
        <dbReference type="ARBA" id="ARBA00009423"/>
    </source>
</evidence>